<protein>
    <submittedName>
        <fullName evidence="3">Cell death-inducing p53-target protein 1-like</fullName>
    </submittedName>
</protein>
<dbReference type="InterPro" id="IPR011009">
    <property type="entry name" value="Kinase-like_dom_sf"/>
</dbReference>
<dbReference type="SUPFAM" id="SSF56112">
    <property type="entry name" value="Protein kinase-like (PK-like)"/>
    <property type="match status" value="1"/>
</dbReference>
<feature type="region of interest" description="Disordered" evidence="1">
    <location>
        <begin position="83"/>
        <end position="156"/>
    </location>
</feature>
<keyword evidence="4" id="KW-1185">Reference proteome</keyword>
<dbReference type="OrthoDB" id="411245at2759"/>
<dbReference type="EMBL" id="CAMXCT010000462">
    <property type="protein sequence ID" value="CAI3979158.1"/>
    <property type="molecule type" value="Genomic_DNA"/>
</dbReference>
<dbReference type="Proteomes" id="UP001152797">
    <property type="component" value="Unassembled WGS sequence"/>
</dbReference>
<dbReference type="EMBL" id="CAMXCT030000462">
    <property type="protein sequence ID" value="CAL4766470.1"/>
    <property type="molecule type" value="Genomic_DNA"/>
</dbReference>
<feature type="compositionally biased region" description="Basic and acidic residues" evidence="1">
    <location>
        <begin position="176"/>
        <end position="195"/>
    </location>
</feature>
<feature type="compositionally biased region" description="Polar residues" evidence="1">
    <location>
        <begin position="100"/>
        <end position="119"/>
    </location>
</feature>
<reference evidence="3 4" key="2">
    <citation type="submission" date="2024-05" db="EMBL/GenBank/DDBJ databases">
        <authorList>
            <person name="Chen Y."/>
            <person name="Shah S."/>
            <person name="Dougan E. K."/>
            <person name="Thang M."/>
            <person name="Chan C."/>
        </authorList>
    </citation>
    <scope>NUCLEOTIDE SEQUENCE [LARGE SCALE GENOMIC DNA]</scope>
</reference>
<dbReference type="Gene3D" id="1.10.510.10">
    <property type="entry name" value="Transferase(Phosphotransferase) domain 1"/>
    <property type="match status" value="1"/>
</dbReference>
<evidence type="ECO:0000313" key="2">
    <source>
        <dbReference type="EMBL" id="CAI3979158.1"/>
    </source>
</evidence>
<reference evidence="2" key="1">
    <citation type="submission" date="2022-10" db="EMBL/GenBank/DDBJ databases">
        <authorList>
            <person name="Chen Y."/>
            <person name="Dougan E. K."/>
            <person name="Chan C."/>
            <person name="Rhodes N."/>
            <person name="Thang M."/>
        </authorList>
    </citation>
    <scope>NUCLEOTIDE SEQUENCE</scope>
</reference>
<comment type="caution">
    <text evidence="2">The sequence shown here is derived from an EMBL/GenBank/DDBJ whole genome shotgun (WGS) entry which is preliminary data.</text>
</comment>
<gene>
    <name evidence="2" type="ORF">C1SCF055_LOCUS7131</name>
</gene>
<dbReference type="AlphaFoldDB" id="A0A9P1FK75"/>
<accession>A0A9P1FK75</accession>
<name>A0A9P1FK75_9DINO</name>
<evidence type="ECO:0000313" key="3">
    <source>
        <dbReference type="EMBL" id="CAL4766470.1"/>
    </source>
</evidence>
<feature type="region of interest" description="Disordered" evidence="1">
    <location>
        <begin position="176"/>
        <end position="236"/>
    </location>
</feature>
<dbReference type="EMBL" id="CAMXCT020000462">
    <property type="protein sequence ID" value="CAL1132533.1"/>
    <property type="molecule type" value="Genomic_DNA"/>
</dbReference>
<feature type="compositionally biased region" description="Basic residues" evidence="1">
    <location>
        <begin position="196"/>
        <end position="205"/>
    </location>
</feature>
<evidence type="ECO:0000313" key="4">
    <source>
        <dbReference type="Proteomes" id="UP001152797"/>
    </source>
</evidence>
<sequence length="340" mass="37143">MIIFGGKHPFLNKRNELDQRLMIEGRLDFTDTSSVAAQGLGLFGLGETIQKFSETARNFCKRLVCVNASSRLTASNALREPWLNSGRRSAESKRKPVENGTPTAGTPRNGTPRNGTPRNGTPRKGGGTPRNGEAGVNATAVPKGGMPPRPGFGYPQAEVDEKAKELEKLQKRVNELEAREREQEQKKTEEDDKARNKAKSFRTQKTKVTEVGTPGTPMSDQSPTTLMPAPRLLAPGTKCRYEPSSSSKFSFIPATVQSFNDLDSTYNLDCRPHADPYRISPAKDISCEQAWPRGTLVHYKSEQREKQGGVQPPLPAVVKSFNESARHPEPAAASAQGIGS</sequence>
<evidence type="ECO:0000256" key="1">
    <source>
        <dbReference type="SAM" id="MobiDB-lite"/>
    </source>
</evidence>
<proteinExistence type="predicted"/>
<feature type="compositionally biased region" description="Polar residues" evidence="1">
    <location>
        <begin position="216"/>
        <end position="225"/>
    </location>
</feature>
<organism evidence="2">
    <name type="scientific">Cladocopium goreaui</name>
    <dbReference type="NCBI Taxonomy" id="2562237"/>
    <lineage>
        <taxon>Eukaryota</taxon>
        <taxon>Sar</taxon>
        <taxon>Alveolata</taxon>
        <taxon>Dinophyceae</taxon>
        <taxon>Suessiales</taxon>
        <taxon>Symbiodiniaceae</taxon>
        <taxon>Cladocopium</taxon>
    </lineage>
</organism>
<feature type="region of interest" description="Disordered" evidence="1">
    <location>
        <begin position="300"/>
        <end position="340"/>
    </location>
</feature>
<feature type="compositionally biased region" description="Basic and acidic residues" evidence="1">
    <location>
        <begin position="88"/>
        <end position="97"/>
    </location>
</feature>